<feature type="compositionally biased region" description="Basic and acidic residues" evidence="1">
    <location>
        <begin position="16"/>
        <end position="26"/>
    </location>
</feature>
<dbReference type="InterPro" id="IPR036249">
    <property type="entry name" value="Thioredoxin-like_sf"/>
</dbReference>
<dbReference type="Pfam" id="PF06999">
    <property type="entry name" value="Suc_Fer-like"/>
    <property type="match status" value="1"/>
</dbReference>
<dbReference type="PANTHER" id="PTHR31902:SF22">
    <property type="entry name" value="SLL1203 PROTEIN"/>
    <property type="match status" value="1"/>
</dbReference>
<dbReference type="CDD" id="cd03062">
    <property type="entry name" value="TRX_Fd_Sucrase"/>
    <property type="match status" value="1"/>
</dbReference>
<gene>
    <name evidence="2" type="ORF">TEK04_04725</name>
</gene>
<keyword evidence="3" id="KW-1185">Reference proteome</keyword>
<evidence type="ECO:0000313" key="2">
    <source>
        <dbReference type="EMBL" id="MEI4271018.1"/>
    </source>
</evidence>
<comment type="caution">
    <text evidence="2">The sequence shown here is derived from an EMBL/GenBank/DDBJ whole genome shotgun (WGS) entry which is preliminary data.</text>
</comment>
<reference evidence="2 3" key="1">
    <citation type="submission" date="2024-03" db="EMBL/GenBank/DDBJ databases">
        <title>Draft genome sequence of Klenkia sp. LSe6-5.</title>
        <authorList>
            <person name="Duangmal K."/>
            <person name="Chantavorakit T."/>
        </authorList>
    </citation>
    <scope>NUCLEOTIDE SEQUENCE [LARGE SCALE GENOMIC DNA]</scope>
    <source>
        <strain evidence="2 3">LSe6-5</strain>
    </source>
</reference>
<dbReference type="PANTHER" id="PTHR31902">
    <property type="entry name" value="ACTIN PATCHES DISTAL PROTEIN 1"/>
    <property type="match status" value="1"/>
</dbReference>
<evidence type="ECO:0000313" key="3">
    <source>
        <dbReference type="Proteomes" id="UP001361570"/>
    </source>
</evidence>
<dbReference type="SUPFAM" id="SSF52833">
    <property type="entry name" value="Thioredoxin-like"/>
    <property type="match status" value="1"/>
</dbReference>
<organism evidence="2 3">
    <name type="scientific">Klenkia sesuvii</name>
    <dbReference type="NCBI Taxonomy" id="3103137"/>
    <lineage>
        <taxon>Bacteria</taxon>
        <taxon>Bacillati</taxon>
        <taxon>Actinomycetota</taxon>
        <taxon>Actinomycetes</taxon>
        <taxon>Geodermatophilales</taxon>
        <taxon>Geodermatophilaceae</taxon>
        <taxon>Klenkia</taxon>
    </lineage>
</organism>
<sequence>MPDAAPQDPYCQHPGDAPRRRPSGRLDEGRCSVQALLAGDSPIATAPPARRWLLVEQPGPWGRDALLQSRFDPVVAPLLAQRAREAGLRIQMVRRPGGRLADAGGRWAVADVRACWVRWSVRDTDAELLEVPLDGSVGSPSTEPTFLVCTHGGHDACCAVRGRPLARALDGDVWETSHLGGDRFAANVLVLPTGHLYGQVPEDGGDLVEAHRRGEVLLTGLRGRAGLTPPAQAAQQFAREQLGSVGVADLPVTGVATPGADADGAQRWTVTMTGPDGDVVVVLDSRLSAHSRRLTCAATTPGRFRTWHLVSVHPAPVHPGGVG</sequence>
<dbReference type="InterPro" id="IPR009737">
    <property type="entry name" value="Aim32/Apd1-like"/>
</dbReference>
<name>A0ABU8DQT0_9ACTN</name>
<dbReference type="Proteomes" id="UP001361570">
    <property type="component" value="Unassembled WGS sequence"/>
</dbReference>
<feature type="region of interest" description="Disordered" evidence="1">
    <location>
        <begin position="1"/>
        <end position="26"/>
    </location>
</feature>
<accession>A0ABU8DQT0</accession>
<proteinExistence type="predicted"/>
<dbReference type="EMBL" id="JBAPLU010000003">
    <property type="protein sequence ID" value="MEI4271018.1"/>
    <property type="molecule type" value="Genomic_DNA"/>
</dbReference>
<protein>
    <submittedName>
        <fullName evidence="2">Sucrase ferredoxin</fullName>
    </submittedName>
</protein>
<evidence type="ECO:0000256" key="1">
    <source>
        <dbReference type="SAM" id="MobiDB-lite"/>
    </source>
</evidence>